<feature type="domain" description="FAD/NAD(P)-binding" evidence="1">
    <location>
        <begin position="51"/>
        <end position="331"/>
    </location>
</feature>
<organism evidence="2 3">
    <name type="scientific">Talaromyces rugulosus</name>
    <name type="common">Penicillium rugulosum</name>
    <dbReference type="NCBI Taxonomy" id="121627"/>
    <lineage>
        <taxon>Eukaryota</taxon>
        <taxon>Fungi</taxon>
        <taxon>Dikarya</taxon>
        <taxon>Ascomycota</taxon>
        <taxon>Pezizomycotina</taxon>
        <taxon>Eurotiomycetes</taxon>
        <taxon>Eurotiomycetidae</taxon>
        <taxon>Eurotiales</taxon>
        <taxon>Trichocomaceae</taxon>
        <taxon>Talaromyces</taxon>
        <taxon>Talaromyces sect. Islandici</taxon>
    </lineage>
</organism>
<protein>
    <recommendedName>
        <fullName evidence="1">FAD/NAD(P)-binding domain-containing protein</fullName>
    </recommendedName>
</protein>
<dbReference type="GeneID" id="55988937"/>
<dbReference type="Gene3D" id="3.50.50.60">
    <property type="entry name" value="FAD/NAD(P)-binding domain"/>
    <property type="match status" value="2"/>
</dbReference>
<name>A0A7H8QK73_TALRU</name>
<dbReference type="PANTHER" id="PTHR43735">
    <property type="entry name" value="APOPTOSIS-INDUCING FACTOR 1"/>
    <property type="match status" value="1"/>
</dbReference>
<dbReference type="GO" id="GO:0005737">
    <property type="term" value="C:cytoplasm"/>
    <property type="evidence" value="ECO:0007669"/>
    <property type="project" value="TreeGrafter"/>
</dbReference>
<keyword evidence="3" id="KW-1185">Reference proteome</keyword>
<dbReference type="AlphaFoldDB" id="A0A7H8QK73"/>
<reference evidence="3" key="1">
    <citation type="submission" date="2020-06" db="EMBL/GenBank/DDBJ databases">
        <title>A chromosome-scale genome assembly of Talaromyces rugulosus W13939.</title>
        <authorList>
            <person name="Wang B."/>
            <person name="Guo L."/>
            <person name="Ye K."/>
            <person name="Wang L."/>
        </authorList>
    </citation>
    <scope>NUCLEOTIDE SEQUENCE [LARGE SCALE GENOMIC DNA]</scope>
    <source>
        <strain evidence="3">W13939</strain>
    </source>
</reference>
<proteinExistence type="predicted"/>
<sequence length="439" mass="47617">MPVARLVEQPSRVLVSGGSYAGLSVALNLLDLCNGLPSRFTGEKAAPDTSKQVPLEITIVDERDGFYHLIGTPLAFASTEYATKAWTLFQDIPALQTPAFKFVRGSITGVDSEKKFATIAEHGSQRDVQIPYDYFVAATGLRREAPAAPQTLSKKQYIVETTNHIRTAQAATEGVIVVGAGAVGIEIAAELKLLMPDVNVTLIHSRSKLLSSEPLPDEFKDRALQLVHEAGVRTILGVRVVDTIENKTSGSEVLLSDGRRVKADLVINAVSKFHPTTTYLPSTVLDDDGYVKITPSLQFNSDIPNAYYHHATGDIVSWSGIKRCGTAMHQGLYTAANIHQKMLANIRNITPVYKELASDIPPMMGLAVGTQAASYGPPDNSVSSGEDVMQMFFGNDLGFTICWNYMHLGDAPFKVEPTFFAPEEDCRLTQSLASEPICA</sequence>
<dbReference type="PRINTS" id="PR00411">
    <property type="entry name" value="PNDRDTASEI"/>
</dbReference>
<evidence type="ECO:0000259" key="1">
    <source>
        <dbReference type="Pfam" id="PF07992"/>
    </source>
</evidence>
<dbReference type="RefSeq" id="XP_035340519.1">
    <property type="nucleotide sequence ID" value="XM_035484626.1"/>
</dbReference>
<dbReference type="InterPro" id="IPR023753">
    <property type="entry name" value="FAD/NAD-binding_dom"/>
</dbReference>
<accession>A0A7H8QK73</accession>
<dbReference type="GO" id="GO:0050660">
    <property type="term" value="F:flavin adenine dinucleotide binding"/>
    <property type="evidence" value="ECO:0007669"/>
    <property type="project" value="TreeGrafter"/>
</dbReference>
<dbReference type="KEGG" id="trg:TRUGW13939_01426"/>
<dbReference type="SUPFAM" id="SSF51905">
    <property type="entry name" value="FAD/NAD(P)-binding domain"/>
    <property type="match status" value="1"/>
</dbReference>
<evidence type="ECO:0000313" key="2">
    <source>
        <dbReference type="EMBL" id="QKX54340.1"/>
    </source>
</evidence>
<dbReference type="PANTHER" id="PTHR43735:SF24">
    <property type="entry name" value="NUCLEOTIDE-DISULPHIDE OXIDOREDUCTASE AMID-LIKE, PUTATIVE (AFU_ORTHOLOGUE AFUA_1G17180)-RELATED"/>
    <property type="match status" value="1"/>
</dbReference>
<dbReference type="GO" id="GO:0004174">
    <property type="term" value="F:electron-transferring-flavoprotein dehydrogenase activity"/>
    <property type="evidence" value="ECO:0007669"/>
    <property type="project" value="TreeGrafter"/>
</dbReference>
<dbReference type="EMBL" id="CP055898">
    <property type="protein sequence ID" value="QKX54340.1"/>
    <property type="molecule type" value="Genomic_DNA"/>
</dbReference>
<evidence type="ECO:0000313" key="3">
    <source>
        <dbReference type="Proteomes" id="UP000509510"/>
    </source>
</evidence>
<dbReference type="OrthoDB" id="202203at2759"/>
<dbReference type="Pfam" id="PF07992">
    <property type="entry name" value="Pyr_redox_2"/>
    <property type="match status" value="1"/>
</dbReference>
<dbReference type="InterPro" id="IPR036188">
    <property type="entry name" value="FAD/NAD-bd_sf"/>
</dbReference>
<dbReference type="Proteomes" id="UP000509510">
    <property type="component" value="Chromosome I"/>
</dbReference>
<gene>
    <name evidence="2" type="ORF">TRUGW13939_01426</name>
</gene>